<dbReference type="GO" id="GO:0080120">
    <property type="term" value="P:CAAX-box protein maturation"/>
    <property type="evidence" value="ECO:0007669"/>
    <property type="project" value="UniProtKB-ARBA"/>
</dbReference>
<evidence type="ECO:0000256" key="1">
    <source>
        <dbReference type="SAM" id="Phobius"/>
    </source>
</evidence>
<accession>A0A367GPC4</accession>
<dbReference type="Pfam" id="PF02517">
    <property type="entry name" value="Rce1-like"/>
    <property type="match status" value="1"/>
</dbReference>
<dbReference type="Proteomes" id="UP000253209">
    <property type="component" value="Unassembled WGS sequence"/>
</dbReference>
<proteinExistence type="predicted"/>
<dbReference type="InterPro" id="IPR003675">
    <property type="entry name" value="Rce1/LyrA-like_dom"/>
</dbReference>
<gene>
    <name evidence="3" type="ORF">DJ568_10655</name>
</gene>
<feature type="transmembrane region" description="Helical" evidence="1">
    <location>
        <begin position="63"/>
        <end position="89"/>
    </location>
</feature>
<feature type="transmembrane region" description="Helical" evidence="1">
    <location>
        <begin position="101"/>
        <end position="121"/>
    </location>
</feature>
<keyword evidence="1" id="KW-1133">Transmembrane helix</keyword>
<sequence length="310" mass="34852">MTDDRHYAVKPPMQLVYLILTVFGCAVLGILLSMLIIGALYGGDAMIQAGTASVTSPPEVISALKILLAVGNTIGMFLAPAIFFAYLIMHDGDSYLKPNINFNYFLIPLVLVIMFLFNPVMEIMVNINQQLVLPDFLKGIELWMREQEDAAHKMIQAVLQMNTTGQFISSLIVVGLLPALAEEFLFRGCLQTILQRWTGNIHAAVWVTAILFSALHVQFFGFLPRMMLGVLFGYMVAWSGSIWPAVWAHFINNATAVIATYLYQQKMIKTNPDDPHIFNYNAYIVSVIFVLFLLWVYRKIALNKKQLAGY</sequence>
<evidence type="ECO:0000259" key="2">
    <source>
        <dbReference type="Pfam" id="PF02517"/>
    </source>
</evidence>
<feature type="transmembrane region" description="Helical" evidence="1">
    <location>
        <begin position="277"/>
        <end position="297"/>
    </location>
</feature>
<keyword evidence="1" id="KW-0472">Membrane</keyword>
<evidence type="ECO:0000313" key="3">
    <source>
        <dbReference type="EMBL" id="RCH54928.1"/>
    </source>
</evidence>
<evidence type="ECO:0000313" key="4">
    <source>
        <dbReference type="Proteomes" id="UP000253209"/>
    </source>
</evidence>
<name>A0A367GPC4_9SPHI</name>
<organism evidence="3 4">
    <name type="scientific">Mucilaginibacter hurinus</name>
    <dbReference type="NCBI Taxonomy" id="2201324"/>
    <lineage>
        <taxon>Bacteria</taxon>
        <taxon>Pseudomonadati</taxon>
        <taxon>Bacteroidota</taxon>
        <taxon>Sphingobacteriia</taxon>
        <taxon>Sphingobacteriales</taxon>
        <taxon>Sphingobacteriaceae</taxon>
        <taxon>Mucilaginibacter</taxon>
    </lineage>
</organism>
<feature type="domain" description="CAAX prenyl protease 2/Lysostaphin resistance protein A-like" evidence="2">
    <location>
        <begin position="167"/>
        <end position="254"/>
    </location>
</feature>
<dbReference type="RefSeq" id="WP_114005254.1">
    <property type="nucleotide sequence ID" value="NZ_QGDC01000005.1"/>
</dbReference>
<feature type="transmembrane region" description="Helical" evidence="1">
    <location>
        <begin position="163"/>
        <end position="181"/>
    </location>
</feature>
<dbReference type="EMBL" id="QGDC01000005">
    <property type="protein sequence ID" value="RCH54928.1"/>
    <property type="molecule type" value="Genomic_DNA"/>
</dbReference>
<dbReference type="InterPro" id="IPR052710">
    <property type="entry name" value="CAAX_protease"/>
</dbReference>
<dbReference type="PANTHER" id="PTHR36435:SF1">
    <property type="entry name" value="CAAX AMINO TERMINAL PROTEASE FAMILY PROTEIN"/>
    <property type="match status" value="1"/>
</dbReference>
<protein>
    <recommendedName>
        <fullName evidence="2">CAAX prenyl protease 2/Lysostaphin resistance protein A-like domain-containing protein</fullName>
    </recommendedName>
</protein>
<dbReference type="OrthoDB" id="1523022at2"/>
<feature type="transmembrane region" description="Helical" evidence="1">
    <location>
        <begin position="201"/>
        <end position="223"/>
    </location>
</feature>
<dbReference type="PROSITE" id="PS51257">
    <property type="entry name" value="PROKAR_LIPOPROTEIN"/>
    <property type="match status" value="1"/>
</dbReference>
<dbReference type="GO" id="GO:0004175">
    <property type="term" value="F:endopeptidase activity"/>
    <property type="evidence" value="ECO:0007669"/>
    <property type="project" value="UniProtKB-ARBA"/>
</dbReference>
<reference evidence="3 4" key="1">
    <citation type="submission" date="2018-05" db="EMBL/GenBank/DDBJ databases">
        <title>Mucilaginibacter hurinus sp. nov., isolated from briquette warehouse soil.</title>
        <authorList>
            <person name="Choi L."/>
        </authorList>
    </citation>
    <scope>NUCLEOTIDE SEQUENCE [LARGE SCALE GENOMIC DNA]</scope>
    <source>
        <strain evidence="3 4">ZR32</strain>
    </source>
</reference>
<comment type="caution">
    <text evidence="3">The sequence shown here is derived from an EMBL/GenBank/DDBJ whole genome shotgun (WGS) entry which is preliminary data.</text>
</comment>
<feature type="transmembrane region" description="Helical" evidence="1">
    <location>
        <begin position="15"/>
        <end position="42"/>
    </location>
</feature>
<keyword evidence="1" id="KW-0812">Transmembrane</keyword>
<keyword evidence="4" id="KW-1185">Reference proteome</keyword>
<dbReference type="PANTHER" id="PTHR36435">
    <property type="entry name" value="SLR1288 PROTEIN"/>
    <property type="match status" value="1"/>
</dbReference>
<dbReference type="AlphaFoldDB" id="A0A367GPC4"/>